<dbReference type="EMBL" id="PVWJ01000115">
    <property type="protein sequence ID" value="PSB01314.1"/>
    <property type="molecule type" value="Genomic_DNA"/>
</dbReference>
<evidence type="ECO:0000259" key="1">
    <source>
        <dbReference type="Pfam" id="PF21979"/>
    </source>
</evidence>
<dbReference type="SUPFAM" id="SSF50182">
    <property type="entry name" value="Sm-like ribonucleoproteins"/>
    <property type="match status" value="1"/>
</dbReference>
<dbReference type="Proteomes" id="UP000238762">
    <property type="component" value="Unassembled WGS sequence"/>
</dbReference>
<gene>
    <name evidence="2" type="ORF">C7B64_19005</name>
</gene>
<accession>A0A2T1BZD2</accession>
<reference evidence="2 3" key="1">
    <citation type="submission" date="2018-02" db="EMBL/GenBank/DDBJ databases">
        <authorList>
            <person name="Cohen D.B."/>
            <person name="Kent A.D."/>
        </authorList>
    </citation>
    <scope>NUCLEOTIDE SEQUENCE [LARGE SCALE GENOMIC DNA]</scope>
    <source>
        <strain evidence="2 3">CCAP 1448/3</strain>
    </source>
</reference>
<proteinExistence type="predicted"/>
<dbReference type="OrthoDB" id="573534at2"/>
<evidence type="ECO:0000313" key="2">
    <source>
        <dbReference type="EMBL" id="PSB01314.1"/>
    </source>
</evidence>
<organism evidence="2 3">
    <name type="scientific">Merismopedia glauca CCAP 1448/3</name>
    <dbReference type="NCBI Taxonomy" id="1296344"/>
    <lineage>
        <taxon>Bacteria</taxon>
        <taxon>Bacillati</taxon>
        <taxon>Cyanobacteriota</taxon>
        <taxon>Cyanophyceae</taxon>
        <taxon>Synechococcales</taxon>
        <taxon>Merismopediaceae</taxon>
        <taxon>Merismopedia</taxon>
    </lineage>
</organism>
<feature type="domain" description="Hfq-related" evidence="1">
    <location>
        <begin position="9"/>
        <end position="68"/>
    </location>
</feature>
<evidence type="ECO:0000313" key="3">
    <source>
        <dbReference type="Proteomes" id="UP000238762"/>
    </source>
</evidence>
<name>A0A2T1BZD2_9CYAN</name>
<comment type="caution">
    <text evidence="2">The sequence shown here is derived from an EMBL/GenBank/DDBJ whole genome shotgun (WGS) entry which is preliminary data.</text>
</comment>
<reference evidence="2 3" key="2">
    <citation type="submission" date="2018-03" db="EMBL/GenBank/DDBJ databases">
        <title>The ancient ancestry and fast evolution of plastids.</title>
        <authorList>
            <person name="Moore K.R."/>
            <person name="Magnabosco C."/>
            <person name="Momper L."/>
            <person name="Gold D.A."/>
            <person name="Bosak T."/>
            <person name="Fournier G.P."/>
        </authorList>
    </citation>
    <scope>NUCLEOTIDE SEQUENCE [LARGE SCALE GENOMIC DNA]</scope>
    <source>
        <strain evidence="2 3">CCAP 1448/3</strain>
    </source>
</reference>
<dbReference type="InterPro" id="IPR053840">
    <property type="entry name" value="Hfq_1"/>
</dbReference>
<sequence length="69" mass="8123">MTAFETGTPSIRQIQKFIKEKTDVEVKIVTNDILSGQIRWQDPECICLASYENKQMILWRHAIVYIQPR</sequence>
<protein>
    <submittedName>
        <fullName evidence="2">RNA-binding protein hfq</fullName>
    </submittedName>
</protein>
<dbReference type="AlphaFoldDB" id="A0A2T1BZD2"/>
<dbReference type="NCBIfam" id="NF047718">
    <property type="entry name" value="Hfq_rel_Cyano"/>
    <property type="match status" value="1"/>
</dbReference>
<dbReference type="Pfam" id="PF21979">
    <property type="entry name" value="Hfq_1"/>
    <property type="match status" value="1"/>
</dbReference>
<dbReference type="Gene3D" id="2.30.30.100">
    <property type="match status" value="1"/>
</dbReference>
<dbReference type="RefSeq" id="WP_106290300.1">
    <property type="nucleotide sequence ID" value="NZ_CAWNTC010000147.1"/>
</dbReference>
<keyword evidence="3" id="KW-1185">Reference proteome</keyword>
<dbReference type="InterPro" id="IPR010920">
    <property type="entry name" value="LSM_dom_sf"/>
</dbReference>